<evidence type="ECO:0000313" key="4">
    <source>
        <dbReference type="EMBL" id="KAI7839333.1"/>
    </source>
</evidence>
<evidence type="ECO:0000256" key="3">
    <source>
        <dbReference type="ARBA" id="ARBA00022946"/>
    </source>
</evidence>
<keyword evidence="2" id="KW-0805">Transcription regulation</keyword>
<keyword evidence="5" id="KW-1185">Reference proteome</keyword>
<name>A0AAD5DN18_9CHLO</name>
<evidence type="ECO:0000313" key="5">
    <source>
        <dbReference type="Proteomes" id="UP001205105"/>
    </source>
</evidence>
<comment type="similarity">
    <text evidence="1">Belongs to the mTERF family.</text>
</comment>
<proteinExistence type="inferred from homology"/>
<dbReference type="Proteomes" id="UP001205105">
    <property type="component" value="Unassembled WGS sequence"/>
</dbReference>
<gene>
    <name evidence="4" type="ORF">COHA_006924</name>
</gene>
<dbReference type="AlphaFoldDB" id="A0AAD5DN18"/>
<keyword evidence="2" id="KW-0804">Transcription</keyword>
<dbReference type="GO" id="GO:0006353">
    <property type="term" value="P:DNA-templated transcription termination"/>
    <property type="evidence" value="ECO:0007669"/>
    <property type="project" value="UniProtKB-KW"/>
</dbReference>
<evidence type="ECO:0000256" key="2">
    <source>
        <dbReference type="ARBA" id="ARBA00022472"/>
    </source>
</evidence>
<protein>
    <submittedName>
        <fullName evidence="4">Uncharacterized protein</fullName>
    </submittedName>
</protein>
<accession>A0AAD5DN18</accession>
<dbReference type="EMBL" id="JADXDR010000103">
    <property type="protein sequence ID" value="KAI7839333.1"/>
    <property type="molecule type" value="Genomic_DNA"/>
</dbReference>
<dbReference type="InterPro" id="IPR038538">
    <property type="entry name" value="MTERF_sf"/>
</dbReference>
<dbReference type="GO" id="GO:0003676">
    <property type="term" value="F:nucleic acid binding"/>
    <property type="evidence" value="ECO:0007669"/>
    <property type="project" value="InterPro"/>
</dbReference>
<comment type="caution">
    <text evidence="4">The sequence shown here is derived from an EMBL/GenBank/DDBJ whole genome shotgun (WGS) entry which is preliminary data.</text>
</comment>
<keyword evidence="3" id="KW-0809">Transit peptide</keyword>
<reference evidence="4" key="1">
    <citation type="submission" date="2020-11" db="EMBL/GenBank/DDBJ databases">
        <title>Chlorella ohadii genome sequencing and assembly.</title>
        <authorList>
            <person name="Murik O."/>
            <person name="Treves H."/>
            <person name="Kedem I."/>
            <person name="Shotland Y."/>
            <person name="Kaplan A."/>
        </authorList>
    </citation>
    <scope>NUCLEOTIDE SEQUENCE</scope>
    <source>
        <strain evidence="4">1</strain>
    </source>
</reference>
<sequence length="415" mass="45796">MQMSRSGLRQPQKSANTDASMQQRMALLLRLGFSQAAIEAAMRRFGGPYITEQHIGEAVALLQRWGFNQKQLDRLLAGSSALSRSAGDIEAVLAWLQRQFRLRTSEAVKACSRAPSLLAYKQETLQANWQGFEAAFQPTAAARTALATALRSGRAEFLLLKLETVREKVAQLQQLFFVDDHSVSKHIGDMAHLFACDISGTIQPRLAFLQALTGVPDNKLASRMLRCSTLFTSSDELLQRKCDALVAAMGERAAQTVLCMRPDVLATVEERAALNITALQQLLGVSRESATGILCANTRLLLLDMQNNVTAAKLRNRVALWQQAYGLTADVAAVRCVEMLPRSLCTVAPRVAFYQQQRAGEPLPPCGAFKDGNQTFCKRFQLDPLEFAAFKARWLASGEGRAACQHEGKQPERQR</sequence>
<organism evidence="4 5">
    <name type="scientific">Chlorella ohadii</name>
    <dbReference type="NCBI Taxonomy" id="2649997"/>
    <lineage>
        <taxon>Eukaryota</taxon>
        <taxon>Viridiplantae</taxon>
        <taxon>Chlorophyta</taxon>
        <taxon>core chlorophytes</taxon>
        <taxon>Trebouxiophyceae</taxon>
        <taxon>Chlorellales</taxon>
        <taxon>Chlorellaceae</taxon>
        <taxon>Chlorella clade</taxon>
        <taxon>Chlorella</taxon>
    </lineage>
</organism>
<dbReference type="InterPro" id="IPR003690">
    <property type="entry name" value="MTERF"/>
</dbReference>
<dbReference type="PANTHER" id="PTHR13068">
    <property type="entry name" value="CGI-12 PROTEIN-RELATED"/>
    <property type="match status" value="1"/>
</dbReference>
<keyword evidence="2" id="KW-0806">Transcription termination</keyword>
<dbReference type="Gene3D" id="1.25.70.10">
    <property type="entry name" value="Transcription termination factor 3, mitochondrial"/>
    <property type="match status" value="1"/>
</dbReference>
<evidence type="ECO:0000256" key="1">
    <source>
        <dbReference type="ARBA" id="ARBA00007692"/>
    </source>
</evidence>